<keyword evidence="2" id="KW-0812">Transmembrane</keyword>
<sequence>MRSLNEQHHNFTRKLGGVVELQCETKTVQRILRIFPKASYRWIHNGSPLKMDASRMRYQMGELVMSNLIPTDTGVFVCQIEYEPGQVKTVAIFSLFVKASKGFAIHVQQTKDVKLQCNSAALGNLFDGSKRSWKHNNKVVTKAIHAWNRSEEVFRNAHQNVTGNWTCIVHQPITARYWTTAYYTVILDPPPTAMENAMSFFKKYIIYFIAFCAGIVCFVVVILVALARHFEKLKKQNEEEMLMIAQQFLDEKDATDSSSDDSESEYDSTDDEEK</sequence>
<dbReference type="Proteomes" id="UP001186944">
    <property type="component" value="Unassembled WGS sequence"/>
</dbReference>
<feature type="domain" description="Ig-like" evidence="3">
    <location>
        <begin position="16"/>
        <end position="91"/>
    </location>
</feature>
<accession>A0AA89C7L4</accession>
<keyword evidence="5" id="KW-1185">Reference proteome</keyword>
<evidence type="ECO:0000259" key="3">
    <source>
        <dbReference type="PROSITE" id="PS50835"/>
    </source>
</evidence>
<dbReference type="InterPro" id="IPR013783">
    <property type="entry name" value="Ig-like_fold"/>
</dbReference>
<dbReference type="InterPro" id="IPR036179">
    <property type="entry name" value="Ig-like_dom_sf"/>
</dbReference>
<dbReference type="AlphaFoldDB" id="A0AA89C7L4"/>
<evidence type="ECO:0000256" key="2">
    <source>
        <dbReference type="SAM" id="Phobius"/>
    </source>
</evidence>
<dbReference type="InterPro" id="IPR007110">
    <property type="entry name" value="Ig-like_dom"/>
</dbReference>
<feature type="region of interest" description="Disordered" evidence="1">
    <location>
        <begin position="252"/>
        <end position="274"/>
    </location>
</feature>
<dbReference type="SUPFAM" id="SSF48726">
    <property type="entry name" value="Immunoglobulin"/>
    <property type="match status" value="1"/>
</dbReference>
<proteinExistence type="predicted"/>
<evidence type="ECO:0000313" key="5">
    <source>
        <dbReference type="Proteomes" id="UP001186944"/>
    </source>
</evidence>
<evidence type="ECO:0000256" key="1">
    <source>
        <dbReference type="SAM" id="MobiDB-lite"/>
    </source>
</evidence>
<dbReference type="EMBL" id="VSWD01000005">
    <property type="protein sequence ID" value="KAK3104174.1"/>
    <property type="molecule type" value="Genomic_DNA"/>
</dbReference>
<keyword evidence="2" id="KW-0472">Membrane</keyword>
<reference evidence="4" key="1">
    <citation type="submission" date="2019-08" db="EMBL/GenBank/DDBJ databases">
        <title>The improved chromosome-level genome for the pearl oyster Pinctada fucata martensii using PacBio sequencing and Hi-C.</title>
        <authorList>
            <person name="Zheng Z."/>
        </authorList>
    </citation>
    <scope>NUCLEOTIDE SEQUENCE</scope>
    <source>
        <strain evidence="4">ZZ-2019</strain>
        <tissue evidence="4">Adductor muscle</tissue>
    </source>
</reference>
<protein>
    <recommendedName>
        <fullName evidence="3">Ig-like domain-containing protein</fullName>
    </recommendedName>
</protein>
<organism evidence="4 5">
    <name type="scientific">Pinctada imbricata</name>
    <name type="common">Atlantic pearl-oyster</name>
    <name type="synonym">Pinctada martensii</name>
    <dbReference type="NCBI Taxonomy" id="66713"/>
    <lineage>
        <taxon>Eukaryota</taxon>
        <taxon>Metazoa</taxon>
        <taxon>Spiralia</taxon>
        <taxon>Lophotrochozoa</taxon>
        <taxon>Mollusca</taxon>
        <taxon>Bivalvia</taxon>
        <taxon>Autobranchia</taxon>
        <taxon>Pteriomorphia</taxon>
        <taxon>Pterioida</taxon>
        <taxon>Pterioidea</taxon>
        <taxon>Pteriidae</taxon>
        <taxon>Pinctada</taxon>
    </lineage>
</organism>
<dbReference type="PROSITE" id="PS50835">
    <property type="entry name" value="IG_LIKE"/>
    <property type="match status" value="1"/>
</dbReference>
<feature type="compositionally biased region" description="Acidic residues" evidence="1">
    <location>
        <begin position="258"/>
        <end position="274"/>
    </location>
</feature>
<evidence type="ECO:0000313" key="4">
    <source>
        <dbReference type="EMBL" id="KAK3104174.1"/>
    </source>
</evidence>
<dbReference type="Gene3D" id="2.60.40.10">
    <property type="entry name" value="Immunoglobulins"/>
    <property type="match status" value="1"/>
</dbReference>
<comment type="caution">
    <text evidence="4">The sequence shown here is derived from an EMBL/GenBank/DDBJ whole genome shotgun (WGS) entry which is preliminary data.</text>
</comment>
<gene>
    <name evidence="4" type="ORF">FSP39_025042</name>
</gene>
<name>A0AA89C7L4_PINIB</name>
<feature type="transmembrane region" description="Helical" evidence="2">
    <location>
        <begin position="204"/>
        <end position="227"/>
    </location>
</feature>
<keyword evidence="2" id="KW-1133">Transmembrane helix</keyword>